<keyword evidence="1" id="KW-0732">Signal</keyword>
<feature type="signal peptide" evidence="1">
    <location>
        <begin position="1"/>
        <end position="33"/>
    </location>
</feature>
<reference evidence="2" key="1">
    <citation type="journal article" date="2009" name="Appl. Environ. Microbiol.">
        <title>Characterization of denitrification gene clusters of soil bacteria via a metagenomic approach.</title>
        <authorList>
            <person name="Demaneche S."/>
            <person name="Philippot L."/>
            <person name="David M.M."/>
            <person name="Navarro E."/>
            <person name="Vogel T.M."/>
            <person name="Simonet P."/>
        </authorList>
    </citation>
    <scope>NUCLEOTIDE SEQUENCE</scope>
</reference>
<feature type="chain" id="PRO_5002878289" evidence="1">
    <location>
        <begin position="34"/>
        <end position="443"/>
    </location>
</feature>
<evidence type="ECO:0000313" key="2">
    <source>
        <dbReference type="EMBL" id="ACF98185.1"/>
    </source>
</evidence>
<dbReference type="EMBL" id="EU910858">
    <property type="protein sequence ID" value="ACF98185.1"/>
    <property type="molecule type" value="Genomic_DNA"/>
</dbReference>
<dbReference type="SUPFAM" id="SSF53850">
    <property type="entry name" value="Periplasmic binding protein-like II"/>
    <property type="match status" value="1"/>
</dbReference>
<dbReference type="InterPro" id="IPR006059">
    <property type="entry name" value="SBP"/>
</dbReference>
<protein>
    <submittedName>
        <fullName evidence="2">Putative sugar ABC transporter sugar-binding protein</fullName>
    </submittedName>
</protein>
<dbReference type="AlphaFoldDB" id="B8R929"/>
<name>B8R929_9BACT</name>
<evidence type="ECO:0000256" key="1">
    <source>
        <dbReference type="SAM" id="SignalP"/>
    </source>
</evidence>
<organism evidence="2">
    <name type="scientific">uncultured bacterium 1114</name>
    <dbReference type="NCBI Taxonomy" id="548901"/>
    <lineage>
        <taxon>Bacteria</taxon>
        <taxon>environmental samples</taxon>
    </lineage>
</organism>
<sequence>MSPKFSVVLRRTRLVLSCAGAALIVMATSWAQAQQPVTLNWTTWSSAERQIRDKIVIERYQQLNPHIKIQYQAVPGATNYFNKMNLLLAAKDTPDIAAHFNEWLLAWHKLDVMDDLRPYLDADKDGAQIRSELLGMSMFTAPNGSIDALPWLTTSFMLFYNADLFRKNNVPLPTANWTFNDFLDAGRKLTKKNASGEVVQWGAMNFSDWDYLVRWMQVPFDGYHVSPDMKRCGYDQPGTIAGLEFYQTLYREGIVPPFAQTKGVGDRVTWQSGNVGMVLHQQAALLQLMNGATFDWQIQHIPVGPKGTRVTRGASAANGILKTSKHKKEAWDFLKFISIGEGAALIGSVGAGGANKRVLRESTPEIKSSTLIKLSAPSFNAESQAVYIDSASYADAVVYPSNNGEIEKAFAPMWDELRLVRRPAAAIAKDMQNACMKLLAELK</sequence>
<dbReference type="InterPro" id="IPR050490">
    <property type="entry name" value="Bact_solute-bd_prot1"/>
</dbReference>
<accession>B8R929</accession>
<proteinExistence type="predicted"/>
<dbReference type="Gene3D" id="3.40.190.10">
    <property type="entry name" value="Periplasmic binding protein-like II"/>
    <property type="match status" value="1"/>
</dbReference>
<dbReference type="PANTHER" id="PTHR43649:SF12">
    <property type="entry name" value="DIACETYLCHITOBIOSE BINDING PROTEIN DASA"/>
    <property type="match status" value="1"/>
</dbReference>
<dbReference type="CDD" id="cd13585">
    <property type="entry name" value="PBP2_TMBP_like"/>
    <property type="match status" value="1"/>
</dbReference>
<dbReference type="Pfam" id="PF01547">
    <property type="entry name" value="SBP_bac_1"/>
    <property type="match status" value="1"/>
</dbReference>
<dbReference type="PANTHER" id="PTHR43649">
    <property type="entry name" value="ARABINOSE-BINDING PROTEIN-RELATED"/>
    <property type="match status" value="1"/>
</dbReference>